<evidence type="ECO:0000256" key="3">
    <source>
        <dbReference type="ARBA" id="ARBA00022801"/>
    </source>
</evidence>
<dbReference type="PRINTS" id="PR00862">
    <property type="entry name" value="PROLIGOPTASE"/>
</dbReference>
<keyword evidence="7" id="KW-1185">Reference proteome</keyword>
<dbReference type="EC" id="3.4.21.-" evidence="4"/>
<protein>
    <recommendedName>
        <fullName evidence="4">Prolyl endopeptidase</fullName>
        <ecNumber evidence="4">3.4.21.-</ecNumber>
    </recommendedName>
</protein>
<dbReference type="SUPFAM" id="SSF53474">
    <property type="entry name" value="alpha/beta-Hydrolases"/>
    <property type="match status" value="1"/>
</dbReference>
<keyword evidence="4" id="KW-0645">Protease</keyword>
<dbReference type="GO" id="GO:0004177">
    <property type="term" value="F:aminopeptidase activity"/>
    <property type="evidence" value="ECO:0007669"/>
    <property type="project" value="UniProtKB-KW"/>
</dbReference>
<feature type="domain" description="Peptidase S9 prolyl oligopeptidase catalytic" evidence="5">
    <location>
        <begin position="406"/>
        <end position="620"/>
    </location>
</feature>
<evidence type="ECO:0000256" key="1">
    <source>
        <dbReference type="ARBA" id="ARBA00005228"/>
    </source>
</evidence>
<accession>A0A197JX47</accession>
<dbReference type="STRING" id="1314771.A0A197JX47"/>
<name>A0A197JX47_9FUNG</name>
<dbReference type="Proteomes" id="UP000078512">
    <property type="component" value="Unassembled WGS sequence"/>
</dbReference>
<evidence type="ECO:0000256" key="2">
    <source>
        <dbReference type="ARBA" id="ARBA00010040"/>
    </source>
</evidence>
<evidence type="ECO:0000313" key="6">
    <source>
        <dbReference type="EMBL" id="OAQ29892.1"/>
    </source>
</evidence>
<gene>
    <name evidence="6" type="ORF">K457DRAFT_137462</name>
</gene>
<dbReference type="InterPro" id="IPR011042">
    <property type="entry name" value="6-blade_b-propeller_TolB-like"/>
</dbReference>
<dbReference type="Pfam" id="PF00326">
    <property type="entry name" value="Peptidase_S9"/>
    <property type="match status" value="1"/>
</dbReference>
<dbReference type="Gene3D" id="3.40.50.1820">
    <property type="entry name" value="alpha/beta hydrolase"/>
    <property type="match status" value="1"/>
</dbReference>
<dbReference type="EMBL" id="KV442038">
    <property type="protein sequence ID" value="OAQ29892.1"/>
    <property type="molecule type" value="Genomic_DNA"/>
</dbReference>
<evidence type="ECO:0000256" key="4">
    <source>
        <dbReference type="RuleBase" id="RU368024"/>
    </source>
</evidence>
<evidence type="ECO:0000313" key="7">
    <source>
        <dbReference type="Proteomes" id="UP000078512"/>
    </source>
</evidence>
<dbReference type="InterPro" id="IPR001375">
    <property type="entry name" value="Peptidase_S9_cat"/>
</dbReference>
<dbReference type="AlphaFoldDB" id="A0A197JX47"/>
<dbReference type="PANTHER" id="PTHR42776:SF27">
    <property type="entry name" value="DIPEPTIDYL PEPTIDASE FAMILY MEMBER 6"/>
    <property type="match status" value="1"/>
</dbReference>
<dbReference type="InterPro" id="IPR029058">
    <property type="entry name" value="AB_hydrolase_fold"/>
</dbReference>
<dbReference type="OrthoDB" id="416344at2759"/>
<proteinExistence type="inferred from homology"/>
<sequence length="645" mass="72213">MTVPTLIPRKAIFGNPTRLQPAISPDGNLLAFIAPKDDVLNIWVAPIDDPKNAKCITGDTKRGIRQFNWTYSNQIVYIQDKNGDEDWQTYLVNIETAQERNLTPFKGTNTSPIKLSVARPNEMIIAMNKRDPTVFDLYLVDLTTAELELIEENTGKFGEWHCADDLKAHFTTQEQPDGSKKLLQKSKETGNWETCLTWEFSDAFSDVHSLSKDGTKAYVLDSRGRDNKALVEMDLTSQDKTLRILGESPNAADIKDLLKDPKTGTPIAFSTQHAITKWYVLDAAYKKDFEYLEANFAGEINITSQTLDNTKWIISQSTASGIKYHIYDRGTASTTFLFHSNDELLQYTFNNMHPVVIKSRDGHDLVSYLTIPDHLEDPERPGRPIQPIPLVLRVHGGPWFRDSYGFNPEHQWLSNRGFAVLSVNFRGSTGFGKSFVDLGNGQWSKNMHNDLVDGVEWAITERIAIREKVAIYGGSYGGYSTLAGLTYTPDVFCCGVDIVGPSNLITLIETIPPYWSAMYRMLVLRIGGDPATEEGRKFLLECSPLTHVDKIKKPLLIGQGANDPRVKQAESDQIVDAMVARKIPVGYVLFSDEGHGFARPPNKIAFNAICEKFLNNHLGGRHEPHGNDFEGSTAKILHGKEDLLD</sequence>
<dbReference type="GO" id="GO:0006508">
    <property type="term" value="P:proteolysis"/>
    <property type="evidence" value="ECO:0007669"/>
    <property type="project" value="UniProtKB-KW"/>
</dbReference>
<evidence type="ECO:0000259" key="5">
    <source>
        <dbReference type="Pfam" id="PF00326"/>
    </source>
</evidence>
<comment type="similarity">
    <text evidence="2">Belongs to the peptidase S9C family.</text>
</comment>
<organism evidence="6 7">
    <name type="scientific">Linnemannia elongata AG-77</name>
    <dbReference type="NCBI Taxonomy" id="1314771"/>
    <lineage>
        <taxon>Eukaryota</taxon>
        <taxon>Fungi</taxon>
        <taxon>Fungi incertae sedis</taxon>
        <taxon>Mucoromycota</taxon>
        <taxon>Mortierellomycotina</taxon>
        <taxon>Mortierellomycetes</taxon>
        <taxon>Mortierellales</taxon>
        <taxon>Mortierellaceae</taxon>
        <taxon>Linnemannia</taxon>
    </lineage>
</organism>
<keyword evidence="6" id="KW-0031">Aminopeptidase</keyword>
<dbReference type="SUPFAM" id="SSF82171">
    <property type="entry name" value="DPP6 N-terminal domain-like"/>
    <property type="match status" value="1"/>
</dbReference>
<dbReference type="PANTHER" id="PTHR42776">
    <property type="entry name" value="SERINE PEPTIDASE S9 FAMILY MEMBER"/>
    <property type="match status" value="1"/>
</dbReference>
<reference evidence="6 7" key="1">
    <citation type="submission" date="2016-05" db="EMBL/GenBank/DDBJ databases">
        <title>Genome sequencing reveals origins of a unique bacterial endosymbiosis in the earliest lineages of terrestrial Fungi.</title>
        <authorList>
            <consortium name="DOE Joint Genome Institute"/>
            <person name="Uehling J."/>
            <person name="Gryganskyi A."/>
            <person name="Hameed K."/>
            <person name="Tschaplinski T."/>
            <person name="Misztal P."/>
            <person name="Wu S."/>
            <person name="Desiro A."/>
            <person name="Vande Pol N."/>
            <person name="Du Z.-Y."/>
            <person name="Zienkiewicz A."/>
            <person name="Zienkiewicz K."/>
            <person name="Morin E."/>
            <person name="Tisserant E."/>
            <person name="Splivallo R."/>
            <person name="Hainaut M."/>
            <person name="Henrissat B."/>
            <person name="Ohm R."/>
            <person name="Kuo A."/>
            <person name="Yan J."/>
            <person name="Lipzen A."/>
            <person name="Nolan M."/>
            <person name="Labutti K."/>
            <person name="Barry K."/>
            <person name="Goldstein A."/>
            <person name="Labbe J."/>
            <person name="Schadt C."/>
            <person name="Tuskan G."/>
            <person name="Grigoriev I."/>
            <person name="Martin F."/>
            <person name="Vilgalys R."/>
            <person name="Bonito G."/>
        </authorList>
    </citation>
    <scope>NUCLEOTIDE SEQUENCE [LARGE SCALE GENOMIC DNA]</scope>
    <source>
        <strain evidence="6 7">AG-77</strain>
    </source>
</reference>
<dbReference type="Gene3D" id="2.120.10.30">
    <property type="entry name" value="TolB, C-terminal domain"/>
    <property type="match status" value="1"/>
</dbReference>
<dbReference type="InterPro" id="IPR002470">
    <property type="entry name" value="Peptidase_S9A"/>
</dbReference>
<comment type="similarity">
    <text evidence="1 4">Belongs to the peptidase S9A family.</text>
</comment>
<keyword evidence="4" id="KW-0720">Serine protease</keyword>
<keyword evidence="3 4" id="KW-0378">Hydrolase</keyword>
<dbReference type="GO" id="GO:0004252">
    <property type="term" value="F:serine-type endopeptidase activity"/>
    <property type="evidence" value="ECO:0007669"/>
    <property type="project" value="UniProtKB-UniRule"/>
</dbReference>